<dbReference type="Proteomes" id="UP000181901">
    <property type="component" value="Unassembled WGS sequence"/>
</dbReference>
<gene>
    <name evidence="3" type="primary">epsD</name>
    <name evidence="3" type="ORF">BerOc1_01094</name>
</gene>
<evidence type="ECO:0000313" key="4">
    <source>
        <dbReference type="Proteomes" id="UP000181901"/>
    </source>
</evidence>
<reference evidence="3 4" key="1">
    <citation type="submission" date="2015-09" db="EMBL/GenBank/DDBJ databases">
        <title>Genome of Desulfovibrio dechloracetivorans BerOc1, a mercury methylating strain isolated from highly hydrocarbons and metals contaminated coastal sediments.</title>
        <authorList>
            <person name="Goni Urriza M."/>
            <person name="Gassie C."/>
            <person name="Bouchez O."/>
            <person name="Klopp C."/>
            <person name="Ranchou-Peyruse A."/>
            <person name="Remy G."/>
        </authorList>
    </citation>
    <scope>NUCLEOTIDE SEQUENCE [LARGE SCALE GENOMIC DNA]</scope>
    <source>
        <strain evidence="3 4">BerOc1</strain>
    </source>
</reference>
<evidence type="ECO:0000259" key="2">
    <source>
        <dbReference type="Pfam" id="PF13439"/>
    </source>
</evidence>
<dbReference type="InterPro" id="IPR001296">
    <property type="entry name" value="Glyco_trans_1"/>
</dbReference>
<accession>A0A1J5MT42</accession>
<dbReference type="EMBL" id="LKAQ01000004">
    <property type="protein sequence ID" value="OIQ49170.1"/>
    <property type="molecule type" value="Genomic_DNA"/>
</dbReference>
<evidence type="ECO:0000313" key="3">
    <source>
        <dbReference type="EMBL" id="OIQ49170.1"/>
    </source>
</evidence>
<dbReference type="SUPFAM" id="SSF53756">
    <property type="entry name" value="UDP-Glycosyltransferase/glycogen phosphorylase"/>
    <property type="match status" value="1"/>
</dbReference>
<dbReference type="AlphaFoldDB" id="A0A1J5MT42"/>
<dbReference type="GO" id="GO:0016757">
    <property type="term" value="F:glycosyltransferase activity"/>
    <property type="evidence" value="ECO:0007669"/>
    <property type="project" value="UniProtKB-KW"/>
</dbReference>
<proteinExistence type="predicted"/>
<organism evidence="3 4">
    <name type="scientific">Pseudodesulfovibrio hydrargyri</name>
    <dbReference type="NCBI Taxonomy" id="2125990"/>
    <lineage>
        <taxon>Bacteria</taxon>
        <taxon>Pseudomonadati</taxon>
        <taxon>Thermodesulfobacteriota</taxon>
        <taxon>Desulfovibrionia</taxon>
        <taxon>Desulfovibrionales</taxon>
        <taxon>Desulfovibrionaceae</taxon>
    </lineage>
</organism>
<dbReference type="OrthoDB" id="9803091at2"/>
<dbReference type="PANTHER" id="PTHR12526">
    <property type="entry name" value="GLYCOSYLTRANSFERASE"/>
    <property type="match status" value="1"/>
</dbReference>
<name>A0A1J5MT42_9BACT</name>
<dbReference type="InterPro" id="IPR028098">
    <property type="entry name" value="Glyco_trans_4-like_N"/>
</dbReference>
<dbReference type="CDD" id="cd03801">
    <property type="entry name" value="GT4_PimA-like"/>
    <property type="match status" value="1"/>
</dbReference>
<dbReference type="Pfam" id="PF00534">
    <property type="entry name" value="Glycos_transf_1"/>
    <property type="match status" value="1"/>
</dbReference>
<dbReference type="RefSeq" id="WP_129586490.1">
    <property type="nucleotide sequence ID" value="NZ_LKAQ01000004.1"/>
</dbReference>
<dbReference type="Gene3D" id="3.40.50.2000">
    <property type="entry name" value="Glycogen Phosphorylase B"/>
    <property type="match status" value="2"/>
</dbReference>
<keyword evidence="4" id="KW-1185">Reference proteome</keyword>
<feature type="domain" description="Glycosyl transferase family 1" evidence="1">
    <location>
        <begin position="185"/>
        <end position="348"/>
    </location>
</feature>
<protein>
    <submittedName>
        <fullName evidence="3">Putative glycosyltransferase EpsD</fullName>
        <ecNumber evidence="3">2.4.-.-</ecNumber>
    </submittedName>
</protein>
<dbReference type="EC" id="2.4.-.-" evidence="3"/>
<comment type="caution">
    <text evidence="3">The sequence shown here is derived from an EMBL/GenBank/DDBJ whole genome shotgun (WGS) entry which is preliminary data.</text>
</comment>
<feature type="domain" description="Glycosyltransferase subfamily 4-like N-terminal" evidence="2">
    <location>
        <begin position="17"/>
        <end position="174"/>
    </location>
</feature>
<keyword evidence="3" id="KW-0808">Transferase</keyword>
<dbReference type="Pfam" id="PF13439">
    <property type="entry name" value="Glyco_transf_4"/>
    <property type="match status" value="1"/>
</dbReference>
<keyword evidence="3" id="KW-0328">Glycosyltransferase</keyword>
<sequence>MPDKVTIVHLRDSNFLGGPERQILEHFKRMDGDAYEMILVCYEEPGRPNDLRLKAEEQGLTCLTLPVMSPFSLKNITRIIGMLRAVGADILVTHGHKGNIFGRLACWRLGIPTIAVSRGWTMESRKIRFFEFLDKVFLHLADHVVAVSEGQRRKILACGVRADKVSVIHNCIDVGNWRGAGQNDVRSRLGIPADAVLVATAGRLSPEKNQRMLLRAAERIAPQADNVYFAVFGEGVLRGELEADCRKAGLEDRFLLPGFWPDMAPVMEATDIFTLPSLTEGLPNVVLEAFACATPVVATAVGGTPELVRDAENGFLVETDDVAGLAEHILSLSRDRELRRRMGRAGRDMVAGEFTYPRQAELYRELYGSLVNGKSADR</sequence>
<evidence type="ECO:0000259" key="1">
    <source>
        <dbReference type="Pfam" id="PF00534"/>
    </source>
</evidence>